<evidence type="ECO:0000256" key="1">
    <source>
        <dbReference type="SAM" id="MobiDB-lite"/>
    </source>
</evidence>
<reference evidence="2 3" key="1">
    <citation type="journal article" date="2016" name="Sci. Rep.">
        <title>Metabolic traits of an uncultured archaeal lineage -MSBL1- from brine pools of the Red Sea.</title>
        <authorList>
            <person name="Mwirichia R."/>
            <person name="Alam I."/>
            <person name="Rashid M."/>
            <person name="Vinu M."/>
            <person name="Ba-Alawi W."/>
            <person name="Anthony Kamau A."/>
            <person name="Kamanda Ngugi D."/>
            <person name="Goker M."/>
            <person name="Klenk H.P."/>
            <person name="Bajic V."/>
            <person name="Stingl U."/>
        </authorList>
    </citation>
    <scope>NUCLEOTIDE SEQUENCE [LARGE SCALE GENOMIC DNA]</scope>
    <source>
        <strain evidence="2">SCGC-AAA382A20</strain>
    </source>
</reference>
<evidence type="ECO:0000313" key="3">
    <source>
        <dbReference type="Proteomes" id="UP000070263"/>
    </source>
</evidence>
<sequence length="122" mass="13420">EGANVIDGGEYHLEVESTGDWTIELTQPRATKEEAEAPPIQLEGTSSTVEGPFIFDGVEVVEVNHNGELDIIVTIWPMEGPWGDFEMPIMEAGKGTFEGTFSFNGIAWIEIYASGDWTLKIE</sequence>
<dbReference type="Proteomes" id="UP000070263">
    <property type="component" value="Unassembled WGS sequence"/>
</dbReference>
<protein>
    <submittedName>
        <fullName evidence="2">Uncharacterized protein</fullName>
    </submittedName>
</protein>
<dbReference type="AlphaFoldDB" id="A0A133VJC7"/>
<proteinExistence type="predicted"/>
<feature type="non-terminal residue" evidence="2">
    <location>
        <position position="1"/>
    </location>
</feature>
<gene>
    <name evidence="2" type="ORF">AKJ51_03520</name>
</gene>
<keyword evidence="3" id="KW-1185">Reference proteome</keyword>
<evidence type="ECO:0000313" key="2">
    <source>
        <dbReference type="EMBL" id="KXB06537.1"/>
    </source>
</evidence>
<organism evidence="2 3">
    <name type="scientific">candidate division MSBL1 archaeon SCGC-AAA382A20</name>
    <dbReference type="NCBI Taxonomy" id="1698280"/>
    <lineage>
        <taxon>Archaea</taxon>
        <taxon>Methanobacteriati</taxon>
        <taxon>Methanobacteriota</taxon>
        <taxon>candidate division MSBL1</taxon>
    </lineage>
</organism>
<name>A0A133VJC7_9EURY</name>
<dbReference type="EMBL" id="LHYE01000042">
    <property type="protein sequence ID" value="KXB06537.1"/>
    <property type="molecule type" value="Genomic_DNA"/>
</dbReference>
<comment type="caution">
    <text evidence="2">The sequence shown here is derived from an EMBL/GenBank/DDBJ whole genome shotgun (WGS) entry which is preliminary data.</text>
</comment>
<feature type="region of interest" description="Disordered" evidence="1">
    <location>
        <begin position="29"/>
        <end position="48"/>
    </location>
</feature>
<accession>A0A133VJC7</accession>